<keyword evidence="3" id="KW-1185">Reference proteome</keyword>
<dbReference type="SUPFAM" id="SSF51338">
    <property type="entry name" value="Composite domain of metallo-dependent hydrolases"/>
    <property type="match status" value="1"/>
</dbReference>
<dbReference type="Gene3D" id="3.20.20.140">
    <property type="entry name" value="Metal-dependent hydrolases"/>
    <property type="match status" value="1"/>
</dbReference>
<sequence>MGEVWYGGTIYTMREENEKVDAVYVEKGMIVDVGSKEELEDRYATVKFHDLEGKAMIPGLVDSHMHLIGHGERLLRLDLSDCTSYSEVLNLVRKRVEEALKGSWIIGEGWNENNFTDTKQVHVRDLDEISKEHPILLKRVCRHVTWVNSYILQEANITEATQDPKGGKIGRDSSNMLTGLLYEQGQELIKHVQPEIDEVYLQRALQTAIKDCWQYGLVGGHTEDLNYYGGFRKTHNAFSHVIKEMPFKAHLLVHHEVAHERKEYENEHYIEFGAMKICSDGSFGGRTALLSEPYEDAQETNGVAIFSRKELAELVKKARDLHMPVAIHTIGDLSLEYVIDALELYPPAEGLRDRIIHCQLAREELIERMKHLPAIIDIQPVFVSSDFPSVIEKLGEHRLRYAYAWKTLLEAGLHCNGGSDAPIEQVNPFLGIYSAVTRRSFIDGICYMPEERLTVYEAVSLFTTGGAYAIGKEAKRGQIAKGYEADFTILNRNIFEIEAEEIKEVQAEMTVIDGKIVYRKDV</sequence>
<dbReference type="PANTHER" id="PTHR22642">
    <property type="entry name" value="IMIDAZOLONEPROPIONASE"/>
    <property type="match status" value="1"/>
</dbReference>
<dbReference type="EMBL" id="CP151108">
    <property type="protein sequence ID" value="WZF31587.1"/>
    <property type="molecule type" value="Genomic_DNA"/>
</dbReference>
<reference evidence="2 3" key="1">
    <citation type="submission" date="2024-04" db="EMBL/GenBank/DDBJ databases">
        <title>Complete genome sequence of Bacillus mobilis strains derived from soil.</title>
        <authorList>
            <person name="Jung H."/>
            <person name="Choi S."/>
            <person name="Kim Y."/>
            <person name="Han J.A."/>
            <person name="Kim E.Y."/>
            <person name="Lee H.-S."/>
        </authorList>
    </citation>
    <scope>NUCLEOTIDE SEQUENCE [LARGE SCALE GENOMIC DNA]</scope>
    <source>
        <strain evidence="2 3">IMGN7</strain>
    </source>
</reference>
<dbReference type="InterPro" id="IPR011059">
    <property type="entry name" value="Metal-dep_hydrolase_composite"/>
</dbReference>
<protein>
    <submittedName>
        <fullName evidence="2">Amidohydrolase</fullName>
        <ecNumber evidence="2">3.5.-.-</ecNumber>
    </submittedName>
</protein>
<proteinExistence type="predicted"/>
<dbReference type="Gene3D" id="2.30.40.10">
    <property type="entry name" value="Urease, subunit C, domain 1"/>
    <property type="match status" value="1"/>
</dbReference>
<dbReference type="Pfam" id="PF07969">
    <property type="entry name" value="Amidohydro_3"/>
    <property type="match status" value="1"/>
</dbReference>
<dbReference type="InterPro" id="IPR033932">
    <property type="entry name" value="YtcJ-like"/>
</dbReference>
<evidence type="ECO:0000313" key="3">
    <source>
        <dbReference type="Proteomes" id="UP001485505"/>
    </source>
</evidence>
<feature type="domain" description="Amidohydrolase 3" evidence="1">
    <location>
        <begin position="49"/>
        <end position="518"/>
    </location>
</feature>
<name>A0ABZ2VR57_9BACI</name>
<dbReference type="RefSeq" id="WP_341518964.1">
    <property type="nucleotide sequence ID" value="NZ_CP151108.1"/>
</dbReference>
<dbReference type="InterPro" id="IPR032466">
    <property type="entry name" value="Metal_Hydrolase"/>
</dbReference>
<dbReference type="GO" id="GO:0016787">
    <property type="term" value="F:hydrolase activity"/>
    <property type="evidence" value="ECO:0007669"/>
    <property type="project" value="UniProtKB-KW"/>
</dbReference>
<dbReference type="PANTHER" id="PTHR22642:SF2">
    <property type="entry name" value="PROTEIN LONG AFTER FAR-RED 3"/>
    <property type="match status" value="1"/>
</dbReference>
<evidence type="ECO:0000313" key="2">
    <source>
        <dbReference type="EMBL" id="WZF31587.1"/>
    </source>
</evidence>
<evidence type="ECO:0000259" key="1">
    <source>
        <dbReference type="Pfam" id="PF07969"/>
    </source>
</evidence>
<dbReference type="EC" id="3.5.-.-" evidence="2"/>
<dbReference type="CDD" id="cd01300">
    <property type="entry name" value="YtcJ_like"/>
    <property type="match status" value="1"/>
</dbReference>
<dbReference type="Proteomes" id="UP001485505">
    <property type="component" value="Chromosome"/>
</dbReference>
<dbReference type="Gene3D" id="3.10.310.70">
    <property type="match status" value="1"/>
</dbReference>
<keyword evidence="2" id="KW-0378">Hydrolase</keyword>
<organism evidence="2 3">
    <name type="scientific">Bacillus paramobilis</name>
    <dbReference type="NCBI Taxonomy" id="2817477"/>
    <lineage>
        <taxon>Bacteria</taxon>
        <taxon>Bacillati</taxon>
        <taxon>Bacillota</taxon>
        <taxon>Bacilli</taxon>
        <taxon>Bacillales</taxon>
        <taxon>Bacillaceae</taxon>
        <taxon>Bacillus</taxon>
        <taxon>Bacillus cereus group</taxon>
    </lineage>
</organism>
<dbReference type="InterPro" id="IPR013108">
    <property type="entry name" value="Amidohydro_3"/>
</dbReference>
<gene>
    <name evidence="2" type="ORF">AABL52_04285</name>
</gene>
<dbReference type="SUPFAM" id="SSF51556">
    <property type="entry name" value="Metallo-dependent hydrolases"/>
    <property type="match status" value="1"/>
</dbReference>
<accession>A0ABZ2VR57</accession>